<evidence type="ECO:0000313" key="2">
    <source>
        <dbReference type="Proteomes" id="UP001456524"/>
    </source>
</evidence>
<gene>
    <name evidence="1" type="ORF">IWX90DRAFT_4210</name>
</gene>
<comment type="caution">
    <text evidence="1">The sequence shown here is derived from an EMBL/GenBank/DDBJ whole genome shotgun (WGS) entry which is preliminary data.</text>
</comment>
<proteinExistence type="predicted"/>
<evidence type="ECO:0000313" key="1">
    <source>
        <dbReference type="EMBL" id="KAK8176964.1"/>
    </source>
</evidence>
<reference evidence="1 2" key="1">
    <citation type="journal article" date="2022" name="G3 (Bethesda)">
        <title>Enemy or ally: a genomic approach to elucidate the lifestyle of Phyllosticta citrichinaensis.</title>
        <authorList>
            <person name="Buijs V.A."/>
            <person name="Groenewald J.Z."/>
            <person name="Haridas S."/>
            <person name="LaButti K.M."/>
            <person name="Lipzen A."/>
            <person name="Martin F.M."/>
            <person name="Barry K."/>
            <person name="Grigoriev I.V."/>
            <person name="Crous P.W."/>
            <person name="Seidl M.F."/>
        </authorList>
    </citation>
    <scope>NUCLEOTIDE SEQUENCE [LARGE SCALE GENOMIC DNA]</scope>
    <source>
        <strain evidence="1 2">CBS 129764</strain>
    </source>
</reference>
<dbReference type="Proteomes" id="UP001456524">
    <property type="component" value="Unassembled WGS sequence"/>
</dbReference>
<protein>
    <submittedName>
        <fullName evidence="1">Uncharacterized protein</fullName>
    </submittedName>
</protein>
<sequence length="240" mass="27224">MRPIKPVFFTPHFPLAESDAALPFNRLSSPQGAPGLSITRPRMRQQRGWFEAGQDHCRSFRAPHPPPAWLDSSPRTVRFASSKRGGSALPWLLVYHGALSATNRLADVSLGLQASWRIQRTLARLCAQIVEERRHGGSTMHYTNVCRRRRRPTSRGREIKRKKKGVCSRRIIMRAQLETAHVPGKQKGSNHVHRTETNMLLRSPRTHHYSHTQCRSAVLAVDFKHSSGFLQAPPPYIPIL</sequence>
<keyword evidence="2" id="KW-1185">Reference proteome</keyword>
<organism evidence="1 2">
    <name type="scientific">Phyllosticta citrichinensis</name>
    <dbReference type="NCBI Taxonomy" id="1130410"/>
    <lineage>
        <taxon>Eukaryota</taxon>
        <taxon>Fungi</taxon>
        <taxon>Dikarya</taxon>
        <taxon>Ascomycota</taxon>
        <taxon>Pezizomycotina</taxon>
        <taxon>Dothideomycetes</taxon>
        <taxon>Dothideomycetes incertae sedis</taxon>
        <taxon>Botryosphaeriales</taxon>
        <taxon>Phyllostictaceae</taxon>
        <taxon>Phyllosticta</taxon>
    </lineage>
</organism>
<name>A0ABR1Y516_9PEZI</name>
<accession>A0ABR1Y516</accession>
<dbReference type="EMBL" id="JBBWUH010000001">
    <property type="protein sequence ID" value="KAK8176964.1"/>
    <property type="molecule type" value="Genomic_DNA"/>
</dbReference>